<gene>
    <name evidence="1" type="ORF">As57867_001841</name>
</gene>
<dbReference type="EMBL" id="VJMH01000171">
    <property type="protein sequence ID" value="KAF0718192.1"/>
    <property type="molecule type" value="Genomic_DNA"/>
</dbReference>
<reference evidence="1" key="1">
    <citation type="submission" date="2019-06" db="EMBL/GenBank/DDBJ databases">
        <title>Genomics analysis of Aphanomyces spp. identifies a new class of oomycete effector associated with host adaptation.</title>
        <authorList>
            <person name="Gaulin E."/>
        </authorList>
    </citation>
    <scope>NUCLEOTIDE SEQUENCE</scope>
    <source>
        <strain evidence="1">CBS 578.67</strain>
    </source>
</reference>
<feature type="non-terminal residue" evidence="1">
    <location>
        <position position="265"/>
    </location>
</feature>
<organism evidence="1">
    <name type="scientific">Aphanomyces stellatus</name>
    <dbReference type="NCBI Taxonomy" id="120398"/>
    <lineage>
        <taxon>Eukaryota</taxon>
        <taxon>Sar</taxon>
        <taxon>Stramenopiles</taxon>
        <taxon>Oomycota</taxon>
        <taxon>Saprolegniomycetes</taxon>
        <taxon>Saprolegniales</taxon>
        <taxon>Verrucalvaceae</taxon>
        <taxon>Aphanomyces</taxon>
    </lineage>
</organism>
<evidence type="ECO:0000313" key="1">
    <source>
        <dbReference type="EMBL" id="KAF0718192.1"/>
    </source>
</evidence>
<dbReference type="AlphaFoldDB" id="A0A6A4ZQK3"/>
<dbReference type="PANTHER" id="PTHR13510:SF44">
    <property type="entry name" value="RABENOSYN-5"/>
    <property type="match status" value="1"/>
</dbReference>
<proteinExistence type="predicted"/>
<comment type="caution">
    <text evidence="1">The sequence shown here is derived from an EMBL/GenBank/DDBJ whole genome shotgun (WGS) entry which is preliminary data.</text>
</comment>
<dbReference type="InterPro" id="IPR023393">
    <property type="entry name" value="START-like_dom_sf"/>
</dbReference>
<dbReference type="Gene3D" id="3.30.530.20">
    <property type="match status" value="1"/>
</dbReference>
<dbReference type="OrthoDB" id="65742at2759"/>
<dbReference type="InterPro" id="IPR052727">
    <property type="entry name" value="Rab4/Rab5_effector"/>
</dbReference>
<dbReference type="PANTHER" id="PTHR13510">
    <property type="entry name" value="FYVE-FINGER-CONTAINING RAB5 EFFECTOR PROTEIN RABENOSYN-5-RELATED"/>
    <property type="match status" value="1"/>
</dbReference>
<name>A0A6A4ZQK3_9STRA</name>
<accession>A0A6A4ZQK3</accession>
<protein>
    <recommendedName>
        <fullName evidence="2">START domain-containing protein</fullName>
    </recommendedName>
</protein>
<evidence type="ECO:0008006" key="2">
    <source>
        <dbReference type="Google" id="ProtNLM"/>
    </source>
</evidence>
<dbReference type="SUPFAM" id="SSF55961">
    <property type="entry name" value="Bet v1-like"/>
    <property type="match status" value="1"/>
</dbReference>
<sequence length="265" mass="30070">MKLPLPTDYFERPPLSAKDETCLRRLARTAAMDVVKASQLADASKQWRLVSTTQHLQIYHGQDPTAPRGVTSWCGRTTINATLDEVADLFRAETTDQYKAYCKMFATDMLDGATLYTLEQPTTQNPRHYIGIKWFAFETPLLVKNRDFLLLESQFDIEFQGRRGWVRSLKSIELDACPDFGDLLGLVRAVQFRTGHVFLETEKPGQLQVAQLVQTSLGGHVTGVAVAVGMKKRFRQMLDIHRFLAERRLAKTPFLDVTSFVDKKA</sequence>